<feature type="compositionally biased region" description="Polar residues" evidence="1">
    <location>
        <begin position="186"/>
        <end position="201"/>
    </location>
</feature>
<evidence type="ECO:0000256" key="1">
    <source>
        <dbReference type="SAM" id="MobiDB-lite"/>
    </source>
</evidence>
<feature type="region of interest" description="Disordered" evidence="1">
    <location>
        <begin position="186"/>
        <end position="209"/>
    </location>
</feature>
<sequence length="233" mass="24815">MSEVTTSDAARTPPISAARARACRWVALGMELGELGVAVDAEFEADGEELAVPDGIAEDVWSADTGTAGKVGPGNPSPEREEIAPVVPNRESVVVGVVPTRVVVVDVTVSCRVVVVRLVFSHSHPRRQPRTFGPASTRVENVGLMACAPDSAAAPAHNPRFRFLRSHGQTARHGVDLGRARPCSRSPSFTSFTGSHPSTVSAPRVRHPPMKRPDEIIVESTPRCSRPVAQLVI</sequence>
<protein>
    <submittedName>
        <fullName evidence="2">Uncharacterized protein</fullName>
    </submittedName>
</protein>
<proteinExistence type="predicted"/>
<accession>A0ABQ0L469</accession>
<organism evidence="2 3">
    <name type="scientific">Mycena chlorophos</name>
    <name type="common">Agaric fungus</name>
    <name type="synonym">Agaricus chlorophos</name>
    <dbReference type="NCBI Taxonomy" id="658473"/>
    <lineage>
        <taxon>Eukaryota</taxon>
        <taxon>Fungi</taxon>
        <taxon>Dikarya</taxon>
        <taxon>Basidiomycota</taxon>
        <taxon>Agaricomycotina</taxon>
        <taxon>Agaricomycetes</taxon>
        <taxon>Agaricomycetidae</taxon>
        <taxon>Agaricales</taxon>
        <taxon>Marasmiineae</taxon>
        <taxon>Mycenaceae</taxon>
        <taxon>Mycena</taxon>
    </lineage>
</organism>
<dbReference type="Proteomes" id="UP000815677">
    <property type="component" value="Unassembled WGS sequence"/>
</dbReference>
<dbReference type="EMBL" id="DF842020">
    <property type="protein sequence ID" value="GAT45949.1"/>
    <property type="molecule type" value="Genomic_DNA"/>
</dbReference>
<keyword evidence="3" id="KW-1185">Reference proteome</keyword>
<name>A0ABQ0L469_MYCCL</name>
<evidence type="ECO:0000313" key="2">
    <source>
        <dbReference type="EMBL" id="GAT45949.1"/>
    </source>
</evidence>
<reference evidence="2" key="1">
    <citation type="submission" date="2014-09" db="EMBL/GenBank/DDBJ databases">
        <title>Genome sequence of the luminous mushroom Mycena chlorophos for searching fungal bioluminescence genes.</title>
        <authorList>
            <person name="Tanaka Y."/>
            <person name="Kasuga D."/>
            <person name="Oba Y."/>
            <person name="Hase S."/>
            <person name="Sato K."/>
            <person name="Oba Y."/>
            <person name="Sakakibara Y."/>
        </authorList>
    </citation>
    <scope>NUCLEOTIDE SEQUENCE</scope>
</reference>
<gene>
    <name evidence="2" type="ORF">MCHLO_03497</name>
</gene>
<evidence type="ECO:0000313" key="3">
    <source>
        <dbReference type="Proteomes" id="UP000815677"/>
    </source>
</evidence>